<feature type="signal peptide" evidence="1">
    <location>
        <begin position="1"/>
        <end position="20"/>
    </location>
</feature>
<dbReference type="Pfam" id="PF16141">
    <property type="entry name" value="GH18_BT1044-like"/>
    <property type="match status" value="1"/>
</dbReference>
<organism evidence="2 3">
    <name type="scientific">Bacteroides vicugnae</name>
    <dbReference type="NCBI Taxonomy" id="3037989"/>
    <lineage>
        <taxon>Bacteria</taxon>
        <taxon>Pseudomonadati</taxon>
        <taxon>Bacteroidota</taxon>
        <taxon>Bacteroidia</taxon>
        <taxon>Bacteroidales</taxon>
        <taxon>Bacteroidaceae</taxon>
        <taxon>Bacteroides</taxon>
    </lineage>
</organism>
<dbReference type="InterPro" id="IPR032320">
    <property type="entry name" value="GH18_BT1044-like"/>
</dbReference>
<gene>
    <name evidence="2" type="ORF">QHG74_00110</name>
</gene>
<dbReference type="EMBL" id="JARZAK010000001">
    <property type="protein sequence ID" value="MDY7256126.1"/>
    <property type="molecule type" value="Genomic_DNA"/>
</dbReference>
<sequence>MKHSYLRSNLMACLLTIAIAGGYLFTSCEDWTDPEEVDYTIQGPDKQNPELWARYMESLRIYKLEREHYITYASFNNGVEPSKNEGNYLRSLPDSLDFVTLANSENITAADREDIPGLQEKSTRVLYHVDYAKKMTELPDDAALGAWLDKAVATVAELNMDGFAFSGIPLYGGTDTEQAARKASARLIVSKLSATGKALVFEGDPTFVDAADMEKLNYVVLNTADIERAVALKLLVANTLETHTTLSKKQLILATKMNGKLADENGTWHNAVLEIPNRVVGLGPLGGMAIYSIGEDYYQPEKNYHTCRTAIQTMNPSM</sequence>
<evidence type="ECO:0000313" key="3">
    <source>
        <dbReference type="Proteomes" id="UP001292913"/>
    </source>
</evidence>
<reference evidence="2 3" key="1">
    <citation type="submission" date="2023-04" db="EMBL/GenBank/DDBJ databases">
        <title>Bacteroides pacosi sp. nov., isolated from the fecal material of an alpaca.</title>
        <authorList>
            <person name="Miller S."/>
            <person name="Hendry M."/>
            <person name="King J."/>
            <person name="Sankaranarayanan K."/>
            <person name="Lawson P.A."/>
        </authorList>
    </citation>
    <scope>NUCLEOTIDE SEQUENCE [LARGE SCALE GENOMIC DNA]</scope>
    <source>
        <strain evidence="2 3">A2-P53</strain>
    </source>
</reference>
<dbReference type="RefSeq" id="WP_229128694.1">
    <property type="nucleotide sequence ID" value="NZ_JARZAK010000001.1"/>
</dbReference>
<keyword evidence="2" id="KW-0378">Hydrolase</keyword>
<keyword evidence="3" id="KW-1185">Reference proteome</keyword>
<name>A0ABU5HIV0_9BACE</name>
<dbReference type="PROSITE" id="PS51257">
    <property type="entry name" value="PROKAR_LIPOPROTEIN"/>
    <property type="match status" value="1"/>
</dbReference>
<accession>A0ABU5HIV0</accession>
<evidence type="ECO:0000256" key="1">
    <source>
        <dbReference type="SAM" id="SignalP"/>
    </source>
</evidence>
<proteinExistence type="predicted"/>
<dbReference type="GO" id="GO:0016787">
    <property type="term" value="F:hydrolase activity"/>
    <property type="evidence" value="ECO:0007669"/>
    <property type="project" value="UniProtKB-KW"/>
</dbReference>
<feature type="chain" id="PRO_5047416150" evidence="1">
    <location>
        <begin position="21"/>
        <end position="318"/>
    </location>
</feature>
<keyword evidence="1" id="KW-0732">Signal</keyword>
<evidence type="ECO:0000313" key="2">
    <source>
        <dbReference type="EMBL" id="MDY7256126.1"/>
    </source>
</evidence>
<comment type="caution">
    <text evidence="2">The sequence shown here is derived from an EMBL/GenBank/DDBJ whole genome shotgun (WGS) entry which is preliminary data.</text>
</comment>
<dbReference type="Proteomes" id="UP001292913">
    <property type="component" value="Unassembled WGS sequence"/>
</dbReference>
<protein>
    <submittedName>
        <fullName evidence="2">Glycoside hydrolase family 18</fullName>
    </submittedName>
</protein>